<dbReference type="GO" id="GO:0000272">
    <property type="term" value="P:polysaccharide catabolic process"/>
    <property type="evidence" value="ECO:0007669"/>
    <property type="project" value="UniProtKB-KW"/>
</dbReference>
<dbReference type="EMBL" id="WTUZ01000022">
    <property type="protein sequence ID" value="MZQ84520.1"/>
    <property type="molecule type" value="Genomic_DNA"/>
</dbReference>
<organism evidence="9 10">
    <name type="scientific">Paenibacillus silvestris</name>
    <dbReference type="NCBI Taxonomy" id="2606219"/>
    <lineage>
        <taxon>Bacteria</taxon>
        <taxon>Bacillati</taxon>
        <taxon>Bacillota</taxon>
        <taxon>Bacilli</taxon>
        <taxon>Bacillales</taxon>
        <taxon>Paenibacillaceae</taxon>
        <taxon>Paenibacillus</taxon>
    </lineage>
</organism>
<feature type="region of interest" description="Disordered" evidence="6">
    <location>
        <begin position="531"/>
        <end position="550"/>
    </location>
</feature>
<dbReference type="SUPFAM" id="SSF49265">
    <property type="entry name" value="Fibronectin type III"/>
    <property type="match status" value="1"/>
</dbReference>
<dbReference type="SUPFAM" id="SSF49785">
    <property type="entry name" value="Galactose-binding domain-like"/>
    <property type="match status" value="1"/>
</dbReference>
<dbReference type="AlphaFoldDB" id="A0A6L8V5H4"/>
<feature type="domain" description="Fibronectin type-III" evidence="8">
    <location>
        <begin position="303"/>
        <end position="388"/>
    </location>
</feature>
<dbReference type="GO" id="GO:0016798">
    <property type="term" value="F:hydrolase activity, acting on glycosyl bonds"/>
    <property type="evidence" value="ECO:0007669"/>
    <property type="project" value="UniProtKB-KW"/>
</dbReference>
<sequence length="550" mass="57790">MIQMRRTSKAILVTATAAILLTGGMISPKQASAANGTPSYEVKLNLAPSIVVDSSHNLVSSVRSEFSTGSSAKSYRVQYMDTAGRSMDGQGWSDRIRKRSDESTHQLQFKKRYPVTGGDVNAALTTAASEGLDSSASGFEFQVDWTLNKQTLSVQYEKDLTVSGYSGSGLNAPNLATSRSISVANAPSKFANWTSAGWGTTQLNNSVVYGPIDFKRYKGDFDDLELDIEIWTIVNAAKTGTEDIVEASFKTDSLSEATSARTNLINLLRTKGWLVESDVLKTSLIMERYAPVAPTPDTTAPSVPTGLTGSALSSNQVKLGWTASTDNVGVTSYDVYRNGALVGSVNSNSYADTGLTASTSYTYTVIAKDAAGNVSTASTAVSVTTLANGGPGTGALYYNVNGSAVSYIEAEQFTAKNGTFIEAACAACSGAVNMETPNGSSDSETNYIKYDLEVTSGGSFYIFLLSQGPDSSSDSFNLAVDGGSSKQVTTGSSSWAWKKPSSSISLSTGSHTLYIKVREDGAKVDKIAISKSSSTPSGLGGTALAPSYHE</sequence>
<evidence type="ECO:0000256" key="1">
    <source>
        <dbReference type="ARBA" id="ARBA00022729"/>
    </source>
</evidence>
<dbReference type="InterPro" id="IPR036116">
    <property type="entry name" value="FN3_sf"/>
</dbReference>
<dbReference type="FunFam" id="2.60.40.10:FF:001114">
    <property type="entry name" value="Chitinase A1"/>
    <property type="match status" value="1"/>
</dbReference>
<evidence type="ECO:0000256" key="6">
    <source>
        <dbReference type="SAM" id="MobiDB-lite"/>
    </source>
</evidence>
<dbReference type="Proteomes" id="UP000481087">
    <property type="component" value="Unassembled WGS sequence"/>
</dbReference>
<keyword evidence="4" id="KW-0326">Glycosidase</keyword>
<dbReference type="PROSITE" id="PS50853">
    <property type="entry name" value="FN3"/>
    <property type="match status" value="1"/>
</dbReference>
<evidence type="ECO:0000313" key="9">
    <source>
        <dbReference type="EMBL" id="MZQ84520.1"/>
    </source>
</evidence>
<gene>
    <name evidence="9" type="ORF">GQF01_20660</name>
</gene>
<protein>
    <submittedName>
        <fullName evidence="9">Carbohydrate-binding protein</fullName>
    </submittedName>
</protein>
<keyword evidence="1 7" id="KW-0732">Signal</keyword>
<comment type="caution">
    <text evidence="9">The sequence shown here is derived from an EMBL/GenBank/DDBJ whole genome shotgun (WGS) entry which is preliminary data.</text>
</comment>
<evidence type="ECO:0000259" key="8">
    <source>
        <dbReference type="PROSITE" id="PS50853"/>
    </source>
</evidence>
<reference evidence="9 10" key="1">
    <citation type="submission" date="2019-12" db="EMBL/GenBank/DDBJ databases">
        <title>Paenibacillus sp. nov. sp. isolated from soil.</title>
        <authorList>
            <person name="Kim J."/>
            <person name="Jeong S.E."/>
            <person name="Jung H.S."/>
            <person name="Jeon C.O."/>
        </authorList>
    </citation>
    <scope>NUCLEOTIDE SEQUENCE [LARGE SCALE GENOMIC DNA]</scope>
    <source>
        <strain evidence="9 10">5J-6</strain>
    </source>
</reference>
<evidence type="ECO:0000256" key="5">
    <source>
        <dbReference type="ARBA" id="ARBA00023326"/>
    </source>
</evidence>
<dbReference type="InterPro" id="IPR003961">
    <property type="entry name" value="FN3_dom"/>
</dbReference>
<name>A0A6L8V5H4_9BACL</name>
<dbReference type="Pfam" id="PF00041">
    <property type="entry name" value="fn3"/>
    <property type="match status" value="1"/>
</dbReference>
<evidence type="ECO:0000256" key="2">
    <source>
        <dbReference type="ARBA" id="ARBA00022801"/>
    </source>
</evidence>
<keyword evidence="3" id="KW-0119">Carbohydrate metabolism</keyword>
<evidence type="ECO:0000256" key="4">
    <source>
        <dbReference type="ARBA" id="ARBA00023295"/>
    </source>
</evidence>
<evidence type="ECO:0000256" key="7">
    <source>
        <dbReference type="SAM" id="SignalP"/>
    </source>
</evidence>
<dbReference type="CDD" id="cd00063">
    <property type="entry name" value="FN3"/>
    <property type="match status" value="1"/>
</dbReference>
<dbReference type="Gene3D" id="2.60.120.260">
    <property type="entry name" value="Galactose-binding domain-like"/>
    <property type="match status" value="1"/>
</dbReference>
<keyword evidence="2" id="KW-0378">Hydrolase</keyword>
<keyword evidence="5" id="KW-0624">Polysaccharide degradation</keyword>
<dbReference type="InterPro" id="IPR008979">
    <property type="entry name" value="Galactose-bd-like_sf"/>
</dbReference>
<dbReference type="SMART" id="SM00060">
    <property type="entry name" value="FN3"/>
    <property type="match status" value="1"/>
</dbReference>
<proteinExistence type="predicted"/>
<dbReference type="InterPro" id="IPR013783">
    <property type="entry name" value="Ig-like_fold"/>
</dbReference>
<accession>A0A6L8V5H4</accession>
<feature type="signal peptide" evidence="7">
    <location>
        <begin position="1"/>
        <end position="33"/>
    </location>
</feature>
<dbReference type="Gene3D" id="2.60.40.10">
    <property type="entry name" value="Immunoglobulins"/>
    <property type="match status" value="1"/>
</dbReference>
<evidence type="ECO:0000256" key="3">
    <source>
        <dbReference type="ARBA" id="ARBA00023277"/>
    </source>
</evidence>
<evidence type="ECO:0000313" key="10">
    <source>
        <dbReference type="Proteomes" id="UP000481087"/>
    </source>
</evidence>
<feature type="chain" id="PRO_5026805997" evidence="7">
    <location>
        <begin position="34"/>
        <end position="550"/>
    </location>
</feature>
<keyword evidence="10" id="KW-1185">Reference proteome</keyword>